<proteinExistence type="evidence at transcript level"/>
<sequence>QDGGQRHVRDDGARGPGPPPAPRSPARGQGLHPHAADGRASAQKVVTWRAPTRRRKLADGRPEGRTDGRATSARVMCGRCASLGPSLGTHGRQEVDPLGAPLTSRPRTTKETLQNLAGLRFQSEKNLVSQSSNLCLPVVSVCRGEAPLITSAVDRAPVPRRSMAGDLENG</sequence>
<reference evidence="2" key="4">
    <citation type="submission" date="2000-07" db="EMBL/GenBank/DDBJ databases">
        <authorList>
            <person name="Adachi J."/>
            <person name="Aizawa K."/>
            <person name="Akahira S."/>
            <person name="Akimura T."/>
            <person name="Arai A."/>
            <person name="Aono H."/>
            <person name="Arakawa T."/>
            <person name="Bono H."/>
            <person name="Carninci P."/>
            <person name="Fukuda S."/>
            <person name="Fukunishi Y."/>
            <person name="Furuno M."/>
            <person name="Hanagaki T."/>
            <person name="Hara A."/>
            <person name="Hayatsu N."/>
            <person name="Hiramoto K."/>
            <person name="Hiraoka T."/>
            <person name="Hori F."/>
            <person name="Imotani K."/>
            <person name="Ishii Y."/>
            <person name="Itoh M."/>
            <person name="Izawa M."/>
            <person name="Kasukawa T."/>
            <person name="Kato H."/>
            <person name="Kawai J."/>
            <person name="Kojima Y."/>
            <person name="Konno H."/>
            <person name="Kouda M."/>
            <person name="Koya S."/>
            <person name="Kurihara C."/>
            <person name="Matsuyama T."/>
            <person name="Miyazaki A."/>
            <person name="Nishi K."/>
            <person name="Nomura K."/>
            <person name="Numazaki R."/>
            <person name="Ohno M."/>
            <person name="Okazaki Y."/>
            <person name="Okido T."/>
            <person name="Owa C."/>
            <person name="Saito H."/>
            <person name="Saito R."/>
            <person name="Sakai C."/>
            <person name="Sakai K."/>
            <person name="Sano H."/>
            <person name="Sasaki D."/>
            <person name="Shibata K."/>
            <person name="Shibata Y."/>
            <person name="Shinagawa A."/>
            <person name="Shiraki T."/>
            <person name="Sogabe Y."/>
            <person name="Suzuki H."/>
            <person name="Tagami M."/>
            <person name="Tagawa A."/>
            <person name="Takahashi F."/>
            <person name="Tanaka T."/>
            <person name="Tejima Y."/>
            <person name="Toya T."/>
            <person name="Yamamura T."/>
            <person name="Yasunishi A."/>
            <person name="Yoshida K."/>
            <person name="Yoshino M."/>
            <person name="Muramatsu M."/>
            <person name="Hayashizaki Y."/>
        </authorList>
    </citation>
    <scope>NUCLEOTIDE SEQUENCE</scope>
    <source>
        <strain evidence="2">C57BL/6J</strain>
        <tissue evidence="2">Whole body</tissue>
    </source>
</reference>
<reference evidence="2" key="1">
    <citation type="journal article" date="1999" name="Methods Enzymol.">
        <title>High-efficiency full-length cDNA cloning.</title>
        <authorList>
            <person name="Carninci P."/>
            <person name="Hayashizaki Y."/>
        </authorList>
    </citation>
    <scope>NUCLEOTIDE SEQUENCE</scope>
    <source>
        <strain evidence="2">C57BL/6J</strain>
        <tissue evidence="2">Whole body</tissue>
    </source>
</reference>
<reference evidence="2" key="2">
    <citation type="journal article" date="2000" name="Genome Res.">
        <title>Normalization and subtraction of cap-trapper-selected cDNAs to prepare full-length cDNA libraries for rapid discovery of new genes.</title>
        <authorList>
            <person name="Carninci P."/>
            <person name="Shibata Y."/>
            <person name="Hayatsu N."/>
            <person name="Sugahara Y."/>
            <person name="Shibata K."/>
            <person name="Itoh M."/>
            <person name="Konno H."/>
            <person name="Okazaki Y."/>
            <person name="Muramatsu M."/>
            <person name="Hayashizaki Y."/>
        </authorList>
    </citation>
    <scope>NUCLEOTIDE SEQUENCE</scope>
    <source>
        <strain evidence="2">C57BL/6J</strain>
        <tissue evidence="2">Whole body</tissue>
    </source>
</reference>
<feature type="region of interest" description="Disordered" evidence="1">
    <location>
        <begin position="1"/>
        <end position="71"/>
    </location>
</feature>
<feature type="region of interest" description="Disordered" evidence="1">
    <location>
        <begin position="84"/>
        <end position="105"/>
    </location>
</feature>
<evidence type="ECO:0000313" key="2">
    <source>
        <dbReference type="EMBL" id="BAB28583.1"/>
    </source>
</evidence>
<reference evidence="2" key="7">
    <citation type="journal article" date="2005" name="Science">
        <title>The Transcriptional Landscape of the Mammalian Genome.</title>
        <authorList>
            <consortium name="The FANTOM Consortium"/>
            <consortium name="Riken Genome Exploration Research Group and Genome Science Group (Genome Network Project Core Group)"/>
        </authorList>
    </citation>
    <scope>NUCLEOTIDE SEQUENCE</scope>
    <source>
        <strain evidence="2">C57BL/6J</strain>
        <tissue evidence="2">Whole body</tissue>
    </source>
</reference>
<accession>Q9CSF3</accession>
<feature type="compositionally biased region" description="Basic and acidic residues" evidence="1">
    <location>
        <begin position="1"/>
        <end position="13"/>
    </location>
</feature>
<feature type="compositionally biased region" description="Basic and acidic residues" evidence="1">
    <location>
        <begin position="57"/>
        <end position="68"/>
    </location>
</feature>
<organism evidence="2">
    <name type="scientific">Mus musculus</name>
    <name type="common">Mouse</name>
    <dbReference type="NCBI Taxonomy" id="10090"/>
    <lineage>
        <taxon>Eukaryota</taxon>
        <taxon>Metazoa</taxon>
        <taxon>Chordata</taxon>
        <taxon>Craniata</taxon>
        <taxon>Vertebrata</taxon>
        <taxon>Euteleostomi</taxon>
        <taxon>Mammalia</taxon>
        <taxon>Eutheria</taxon>
        <taxon>Euarchontoglires</taxon>
        <taxon>Glires</taxon>
        <taxon>Rodentia</taxon>
        <taxon>Myomorpha</taxon>
        <taxon>Muroidea</taxon>
        <taxon>Muridae</taxon>
        <taxon>Murinae</taxon>
        <taxon>Mus</taxon>
        <taxon>Mus</taxon>
    </lineage>
</organism>
<name>Q9CSF3_MOUSE</name>
<protein>
    <submittedName>
        <fullName evidence="2">Uncharacterized protein</fullName>
    </submittedName>
</protein>
<reference evidence="2" key="5">
    <citation type="journal article" date="2001" name="Nature">
        <title>Functional annotation of a full-length mouse cDNA collection.</title>
        <authorList>
            <consortium name="The RIKEN Genome Exploration Research Group Phase II Team and the FANTOM Consortium"/>
        </authorList>
    </citation>
    <scope>NUCLEOTIDE SEQUENCE</scope>
    <source>
        <strain evidence="2">C57BL/6J</strain>
        <tissue evidence="2">Whole body</tissue>
    </source>
</reference>
<dbReference type="EMBL" id="AK012991">
    <property type="protein sequence ID" value="BAB28583.1"/>
    <property type="molecule type" value="mRNA"/>
</dbReference>
<reference evidence="2" key="3">
    <citation type="journal article" date="2000" name="Genome Res.">
        <title>RIKEN integrated sequence analysis (RISA) system--384-format sequencing pipeline with 384 multicapillary sequencer.</title>
        <authorList>
            <person name="Shibata K."/>
            <person name="Itoh M."/>
            <person name="Aizawa K."/>
            <person name="Nagaoka S."/>
            <person name="Sasaki N."/>
            <person name="Carninci P."/>
            <person name="Konno H."/>
            <person name="Akiyama J."/>
            <person name="Nishi K."/>
            <person name="Kitsunai T."/>
            <person name="Tashiro H."/>
            <person name="Itoh M."/>
            <person name="Sumi N."/>
            <person name="Ishii Y."/>
            <person name="Nakamura S."/>
            <person name="Hazama M."/>
            <person name="Nishine T."/>
            <person name="Harada A."/>
            <person name="Yamamoto R."/>
            <person name="Matsumoto H."/>
            <person name="Sakaguchi S."/>
            <person name="Ikegami T."/>
            <person name="Kashiwagi K."/>
            <person name="Fujiwake S."/>
            <person name="Inoue K."/>
            <person name="Togawa Y."/>
            <person name="Izawa M."/>
            <person name="Ohara E."/>
            <person name="Watahiki M."/>
            <person name="Yoneda Y."/>
            <person name="Ishikawa T."/>
            <person name="Ozawa K."/>
            <person name="Tanaka T."/>
            <person name="Matsuura S."/>
            <person name="Kawai J."/>
            <person name="Okazaki Y."/>
            <person name="Muramatsu M."/>
            <person name="Inoue Y."/>
            <person name="Kira A."/>
            <person name="Hayashizaki Y."/>
        </authorList>
    </citation>
    <scope>NUCLEOTIDE SEQUENCE</scope>
    <source>
        <strain evidence="2">C57BL/6J</strain>
        <tissue evidence="2">Whole body</tissue>
    </source>
</reference>
<feature type="non-terminal residue" evidence="2">
    <location>
        <position position="1"/>
    </location>
</feature>
<dbReference type="AlphaFoldDB" id="Q9CSF3"/>
<reference evidence="2" key="8">
    <citation type="journal article" date="2005" name="Science">
        <title>Antisense Transcription in the Mammalian Transcriptome.</title>
        <authorList>
            <consortium name="RIKEN Genome Exploration Research Group and Genome Science Group (Genome Network Project Core Group) and the FANTOM Consortium"/>
        </authorList>
    </citation>
    <scope>NUCLEOTIDE SEQUENCE</scope>
    <source>
        <strain evidence="2">C57BL/6J</strain>
        <tissue evidence="2">Whole body</tissue>
    </source>
</reference>
<evidence type="ECO:0000256" key="1">
    <source>
        <dbReference type="SAM" id="MobiDB-lite"/>
    </source>
</evidence>
<reference evidence="2" key="6">
    <citation type="journal article" date="2002" name="Nature">
        <title>Analysis of the mouse transcriptome based on functional annotation of 60,770 full-length cDNAs.</title>
        <authorList>
            <consortium name="The FANTOM Consortium and the RIKEN Genome Exploration Research Group Phase I and II Team"/>
        </authorList>
    </citation>
    <scope>NUCLEOTIDE SEQUENCE</scope>
    <source>
        <strain evidence="2">C57BL/6J</strain>
        <tissue evidence="2">Whole body</tissue>
    </source>
</reference>